<feature type="domain" description="XRN2-binding (XTBD)" evidence="1">
    <location>
        <begin position="5"/>
        <end position="89"/>
    </location>
</feature>
<evidence type="ECO:0000313" key="3">
    <source>
        <dbReference type="Proteomes" id="UP000326759"/>
    </source>
</evidence>
<dbReference type="Pfam" id="PF11952">
    <property type="entry name" value="XTBD"/>
    <property type="match status" value="1"/>
</dbReference>
<keyword evidence="3" id="KW-1185">Reference proteome</keyword>
<sequence length="104" mass="12387">MSWELEKYRTKFESEEHWNLKREFMEAHKDRFSEERLICLAQVFVNMQLLRCKYPDDVMKQVSVLAKDVGVDYKSKQKQRLQRTFVRASDAANAKVTGAKKLRT</sequence>
<evidence type="ECO:0000259" key="1">
    <source>
        <dbReference type="PROSITE" id="PS51827"/>
    </source>
</evidence>
<gene>
    <name evidence="2" type="ORF">Anas_12727</name>
</gene>
<organism evidence="2 3">
    <name type="scientific">Armadillidium nasatum</name>
    <dbReference type="NCBI Taxonomy" id="96803"/>
    <lineage>
        <taxon>Eukaryota</taxon>
        <taxon>Metazoa</taxon>
        <taxon>Ecdysozoa</taxon>
        <taxon>Arthropoda</taxon>
        <taxon>Crustacea</taxon>
        <taxon>Multicrustacea</taxon>
        <taxon>Malacostraca</taxon>
        <taxon>Eumalacostraca</taxon>
        <taxon>Peracarida</taxon>
        <taxon>Isopoda</taxon>
        <taxon>Oniscidea</taxon>
        <taxon>Crinocheta</taxon>
        <taxon>Armadillidiidae</taxon>
        <taxon>Armadillidium</taxon>
    </lineage>
</organism>
<accession>A0A5N5SR17</accession>
<dbReference type="AlphaFoldDB" id="A0A5N5SR17"/>
<name>A0A5N5SR17_9CRUS</name>
<reference evidence="2 3" key="1">
    <citation type="journal article" date="2019" name="PLoS Biol.">
        <title>Sex chromosomes control vertical transmission of feminizing Wolbachia symbionts in an isopod.</title>
        <authorList>
            <person name="Becking T."/>
            <person name="Chebbi M.A."/>
            <person name="Giraud I."/>
            <person name="Moumen B."/>
            <person name="Laverre T."/>
            <person name="Caubet Y."/>
            <person name="Peccoud J."/>
            <person name="Gilbert C."/>
            <person name="Cordaux R."/>
        </authorList>
    </citation>
    <scope>NUCLEOTIDE SEQUENCE [LARGE SCALE GENOMIC DNA]</scope>
    <source>
        <strain evidence="2">ANa2</strain>
        <tissue evidence="2">Whole body excluding digestive tract and cuticle</tissue>
    </source>
</reference>
<dbReference type="OrthoDB" id="2359216at2759"/>
<proteinExistence type="predicted"/>
<dbReference type="InterPro" id="IPR021859">
    <property type="entry name" value="XTBD"/>
</dbReference>
<dbReference type="PROSITE" id="PS51827">
    <property type="entry name" value="XTBD"/>
    <property type="match status" value="1"/>
</dbReference>
<dbReference type="EMBL" id="SEYY01021246">
    <property type="protein sequence ID" value="KAB7496556.1"/>
    <property type="molecule type" value="Genomic_DNA"/>
</dbReference>
<comment type="caution">
    <text evidence="2">The sequence shown here is derived from an EMBL/GenBank/DDBJ whole genome shotgun (WGS) entry which is preliminary data.</text>
</comment>
<dbReference type="PANTHER" id="PTHR48430:SF1">
    <property type="entry name" value="PARTNER OF XRN-2 PROTEIN 1"/>
    <property type="match status" value="1"/>
</dbReference>
<evidence type="ECO:0000313" key="2">
    <source>
        <dbReference type="EMBL" id="KAB7496556.1"/>
    </source>
</evidence>
<dbReference type="Proteomes" id="UP000326759">
    <property type="component" value="Unassembled WGS sequence"/>
</dbReference>
<dbReference type="PANTHER" id="PTHR48430">
    <property type="entry name" value="PARTNER OF XRN-2 PROTEIN 1"/>
    <property type="match status" value="1"/>
</dbReference>
<protein>
    <recommendedName>
        <fullName evidence="1">XRN2-binding (XTBD) domain-containing protein</fullName>
    </recommendedName>
</protein>